<dbReference type="NCBIfam" id="TIGR01887">
    <property type="entry name" value="dipeptidaselike"/>
    <property type="match status" value="1"/>
</dbReference>
<dbReference type="AlphaFoldDB" id="K8ZA78"/>
<keyword evidence="3" id="KW-0645">Protease</keyword>
<dbReference type="EC" id="3.4.13.-" evidence="9"/>
<protein>
    <submittedName>
        <fullName evidence="9">Xaa-His dipeptidase</fullName>
        <ecNumber evidence="9">3.4.13.-</ecNumber>
    </submittedName>
</protein>
<gene>
    <name evidence="9" type="ORF">C683_0114</name>
</gene>
<keyword evidence="4" id="KW-0479">Metal-binding</keyword>
<keyword evidence="6" id="KW-0862">Zinc</keyword>
<dbReference type="CDD" id="cd03888">
    <property type="entry name" value="M20_PepV"/>
    <property type="match status" value="1"/>
</dbReference>
<comment type="cofactor">
    <cofactor evidence="1">
        <name>Zn(2+)</name>
        <dbReference type="ChEBI" id="CHEBI:29105"/>
    </cofactor>
</comment>
<reference evidence="9 10" key="1">
    <citation type="journal article" date="2013" name="Genome Announc.">
        <title>Draft Genome Sequence of Catellicoccus marimammalium, a Novel Species Commonly Found in Gull Feces.</title>
        <authorList>
            <person name="Weigand M.R."/>
            <person name="Ryu H."/>
            <person name="Bozcek L."/>
            <person name="Konstantinidis K.T."/>
            <person name="Santo Domingo J.W."/>
        </authorList>
    </citation>
    <scope>NUCLEOTIDE SEQUENCE [LARGE SCALE GENOMIC DNA]</scope>
    <source>
        <strain evidence="9 10">M35/04/3</strain>
    </source>
</reference>
<evidence type="ECO:0000256" key="5">
    <source>
        <dbReference type="ARBA" id="ARBA00022801"/>
    </source>
</evidence>
<dbReference type="InterPro" id="IPR036264">
    <property type="entry name" value="Bact_exopeptidase_dim_dom"/>
</dbReference>
<dbReference type="PROSITE" id="PS00759">
    <property type="entry name" value="ARGE_DAPE_CPG2_2"/>
    <property type="match status" value="1"/>
</dbReference>
<dbReference type="PATRIC" id="fig|1234409.3.peg.86"/>
<dbReference type="SUPFAM" id="SSF53187">
    <property type="entry name" value="Zn-dependent exopeptidases"/>
    <property type="match status" value="1"/>
</dbReference>
<dbReference type="GO" id="GO:0006526">
    <property type="term" value="P:L-arginine biosynthetic process"/>
    <property type="evidence" value="ECO:0007669"/>
    <property type="project" value="TreeGrafter"/>
</dbReference>
<keyword evidence="10" id="KW-1185">Reference proteome</keyword>
<proteinExistence type="inferred from homology"/>
<accession>K8ZA78</accession>
<dbReference type="InterPro" id="IPR010964">
    <property type="entry name" value="M20A_pepV-rel"/>
</dbReference>
<dbReference type="OrthoDB" id="9761532at2"/>
<dbReference type="InterPro" id="IPR001261">
    <property type="entry name" value="ArgE/DapE_CS"/>
</dbReference>
<evidence type="ECO:0000256" key="4">
    <source>
        <dbReference type="ARBA" id="ARBA00022723"/>
    </source>
</evidence>
<dbReference type="Pfam" id="PF01546">
    <property type="entry name" value="Peptidase_M20"/>
    <property type="match status" value="1"/>
</dbReference>
<comment type="caution">
    <text evidence="9">The sequence shown here is derived from an EMBL/GenBank/DDBJ whole genome shotgun (WGS) entry which is preliminary data.</text>
</comment>
<dbReference type="eggNOG" id="COG0624">
    <property type="taxonomic scope" value="Bacteria"/>
</dbReference>
<dbReference type="Proteomes" id="UP000016057">
    <property type="component" value="Unassembled WGS sequence"/>
</dbReference>
<evidence type="ECO:0000256" key="3">
    <source>
        <dbReference type="ARBA" id="ARBA00022670"/>
    </source>
</evidence>
<dbReference type="MEROPS" id="M20.004"/>
<dbReference type="InterPro" id="IPR002933">
    <property type="entry name" value="Peptidase_M20"/>
</dbReference>
<dbReference type="InterPro" id="IPR050072">
    <property type="entry name" value="Peptidase_M20A"/>
</dbReference>
<dbReference type="RefSeq" id="WP_009488280.1">
    <property type="nucleotide sequence ID" value="NZ_AMYT01000007.1"/>
</dbReference>
<evidence type="ECO:0000256" key="8">
    <source>
        <dbReference type="ARBA" id="ARBA00023049"/>
    </source>
</evidence>
<name>K8ZA78_9ENTE</name>
<evidence type="ECO:0000256" key="6">
    <source>
        <dbReference type="ARBA" id="ARBA00022833"/>
    </source>
</evidence>
<dbReference type="EMBL" id="AMYT01000007">
    <property type="protein sequence ID" value="EKU27855.1"/>
    <property type="molecule type" value="Genomic_DNA"/>
</dbReference>
<dbReference type="PROSITE" id="PS00758">
    <property type="entry name" value="ARGE_DAPE_CPG2_1"/>
    <property type="match status" value="1"/>
</dbReference>
<comment type="similarity">
    <text evidence="2">Belongs to the peptidase M20A family.</text>
</comment>
<dbReference type="NCBIfam" id="TIGR01886">
    <property type="entry name" value="dipeptidase"/>
    <property type="match status" value="1"/>
</dbReference>
<keyword evidence="8" id="KW-0482">Metalloprotease</keyword>
<evidence type="ECO:0000256" key="1">
    <source>
        <dbReference type="ARBA" id="ARBA00001947"/>
    </source>
</evidence>
<dbReference type="PANTHER" id="PTHR43808:SF31">
    <property type="entry name" value="N-ACETYL-L-CITRULLINE DEACETYLASE"/>
    <property type="match status" value="1"/>
</dbReference>
<dbReference type="GO" id="GO:0008237">
    <property type="term" value="F:metallopeptidase activity"/>
    <property type="evidence" value="ECO:0007669"/>
    <property type="project" value="UniProtKB-KW"/>
</dbReference>
<evidence type="ECO:0000313" key="9">
    <source>
        <dbReference type="EMBL" id="EKU27855.1"/>
    </source>
</evidence>
<dbReference type="STRING" id="1234409.C683_0114"/>
<evidence type="ECO:0000313" key="10">
    <source>
        <dbReference type="Proteomes" id="UP000016057"/>
    </source>
</evidence>
<keyword evidence="7 9" id="KW-0224">Dipeptidase</keyword>
<dbReference type="NCBIfam" id="NF005591">
    <property type="entry name" value="PRK07318.1"/>
    <property type="match status" value="1"/>
</dbReference>
<dbReference type="SUPFAM" id="SSF55031">
    <property type="entry name" value="Bacterial exopeptidase dimerisation domain"/>
    <property type="match status" value="1"/>
</dbReference>
<dbReference type="GO" id="GO:0006508">
    <property type="term" value="P:proteolysis"/>
    <property type="evidence" value="ECO:0007669"/>
    <property type="project" value="UniProtKB-KW"/>
</dbReference>
<dbReference type="GO" id="GO:0016805">
    <property type="term" value="F:dipeptidase activity"/>
    <property type="evidence" value="ECO:0007669"/>
    <property type="project" value="UniProtKB-KW"/>
</dbReference>
<dbReference type="Gene3D" id="3.40.630.10">
    <property type="entry name" value="Zn peptidases"/>
    <property type="match status" value="1"/>
</dbReference>
<evidence type="ECO:0000256" key="7">
    <source>
        <dbReference type="ARBA" id="ARBA00022997"/>
    </source>
</evidence>
<dbReference type="Gene3D" id="3.30.70.360">
    <property type="match status" value="2"/>
</dbReference>
<sequence length="468" mass="51359">MTVDFKAEVEKRWDDLLADLKTVLAVPSVRDDSQATEDAPLGPGPRDALLKFLEIFERDGFKTKNVDNLAGYLEYGEGDEMLGIIGHVDVVPVGDGWDSDPFTPVIKDNRIYARGSSDDKGPTMAAYYGLKIIKELGLPVSKRIRLILGTDEETGWTGMTHYLETEETPDFGFSPDAEFPIINGEKGNMVMNIHTKGANDGAYQLIKFDAGMRPNMVPDLAVAMVQFPEAETDALVDAFGAFLDESPVTGKIDIDDNIATITVNGKAAHGAKPNTGINAATFLATFLAKYDFNGAARDYLGIITDLLHEQPFADKLGLKECDENMGDLTMNVGIFKFDQESEDNTINLNFRFPTGTDERIANQVGEKVAPYHATVNLEPGTHVPHYVPGDDPLVQTLLDVYHEHTGLPAHEQVIGGGTFGRLLERGVAYGAMFPNSIDTMHQPNEFMDLDDLFRSAVIYADAIYRLAK</sequence>
<dbReference type="PANTHER" id="PTHR43808">
    <property type="entry name" value="ACETYLORNITHINE DEACETYLASE"/>
    <property type="match status" value="1"/>
</dbReference>
<evidence type="ECO:0000256" key="2">
    <source>
        <dbReference type="ARBA" id="ARBA00006247"/>
    </source>
</evidence>
<dbReference type="GO" id="GO:0008270">
    <property type="term" value="F:zinc ion binding"/>
    <property type="evidence" value="ECO:0007669"/>
    <property type="project" value="InterPro"/>
</dbReference>
<dbReference type="InterPro" id="IPR011291">
    <property type="entry name" value="Pept_M20A_peptidaseV"/>
</dbReference>
<organism evidence="9 10">
    <name type="scientific">Catellicoccus marimammalium M35/04/3</name>
    <dbReference type="NCBI Taxonomy" id="1234409"/>
    <lineage>
        <taxon>Bacteria</taxon>
        <taxon>Bacillati</taxon>
        <taxon>Bacillota</taxon>
        <taxon>Bacilli</taxon>
        <taxon>Lactobacillales</taxon>
        <taxon>Enterococcaceae</taxon>
        <taxon>Catellicoccus</taxon>
    </lineage>
</organism>
<dbReference type="GO" id="GO:0008777">
    <property type="term" value="F:acetylornithine deacetylase activity"/>
    <property type="evidence" value="ECO:0007669"/>
    <property type="project" value="TreeGrafter"/>
</dbReference>
<keyword evidence="5 9" id="KW-0378">Hydrolase</keyword>